<dbReference type="Proteomes" id="UP000054007">
    <property type="component" value="Unassembled WGS sequence"/>
</dbReference>
<accession>A0A0D7B1J6</accession>
<keyword evidence="3" id="KW-1185">Reference proteome</keyword>
<reference evidence="2 3" key="1">
    <citation type="journal article" date="2015" name="Fungal Genet. Biol.">
        <title>Evolution of novel wood decay mechanisms in Agaricales revealed by the genome sequences of Fistulina hepatica and Cylindrobasidium torrendii.</title>
        <authorList>
            <person name="Floudas D."/>
            <person name="Held B.W."/>
            <person name="Riley R."/>
            <person name="Nagy L.G."/>
            <person name="Koehler G."/>
            <person name="Ransdell A.S."/>
            <person name="Younus H."/>
            <person name="Chow J."/>
            <person name="Chiniquy J."/>
            <person name="Lipzen A."/>
            <person name="Tritt A."/>
            <person name="Sun H."/>
            <person name="Haridas S."/>
            <person name="LaButti K."/>
            <person name="Ohm R.A."/>
            <person name="Kues U."/>
            <person name="Blanchette R.A."/>
            <person name="Grigoriev I.V."/>
            <person name="Minto R.E."/>
            <person name="Hibbett D.S."/>
        </authorList>
    </citation>
    <scope>NUCLEOTIDE SEQUENCE [LARGE SCALE GENOMIC DNA]</scope>
    <source>
        <strain evidence="2 3">FP15055 ss-10</strain>
    </source>
</reference>
<proteinExistence type="predicted"/>
<sequence>MTTTTPSTLRPILKRASTSNSSGRSAHFLDNAVSDVFNVDGSDEYDRSSIEVEHNECALPRRFERYIAPGTDTGLDDVLDNNGNVIKGKVDKTKKSEKDEFAKQAAVNAKYAAYLARQQAETEAEGNGCLGGF</sequence>
<evidence type="ECO:0000256" key="1">
    <source>
        <dbReference type="SAM" id="MobiDB-lite"/>
    </source>
</evidence>
<evidence type="ECO:0000313" key="3">
    <source>
        <dbReference type="Proteomes" id="UP000054007"/>
    </source>
</evidence>
<organism evidence="2 3">
    <name type="scientific">Cylindrobasidium torrendii FP15055 ss-10</name>
    <dbReference type="NCBI Taxonomy" id="1314674"/>
    <lineage>
        <taxon>Eukaryota</taxon>
        <taxon>Fungi</taxon>
        <taxon>Dikarya</taxon>
        <taxon>Basidiomycota</taxon>
        <taxon>Agaricomycotina</taxon>
        <taxon>Agaricomycetes</taxon>
        <taxon>Agaricomycetidae</taxon>
        <taxon>Agaricales</taxon>
        <taxon>Marasmiineae</taxon>
        <taxon>Physalacriaceae</taxon>
        <taxon>Cylindrobasidium</taxon>
    </lineage>
</organism>
<dbReference type="EMBL" id="KN880700">
    <property type="protein sequence ID" value="KIY63381.1"/>
    <property type="molecule type" value="Genomic_DNA"/>
</dbReference>
<name>A0A0D7B1J6_9AGAR</name>
<protein>
    <submittedName>
        <fullName evidence="2">Uncharacterized protein</fullName>
    </submittedName>
</protein>
<feature type="region of interest" description="Disordered" evidence="1">
    <location>
        <begin position="1"/>
        <end position="25"/>
    </location>
</feature>
<dbReference type="AlphaFoldDB" id="A0A0D7B1J6"/>
<evidence type="ECO:0000313" key="2">
    <source>
        <dbReference type="EMBL" id="KIY63381.1"/>
    </source>
</evidence>
<gene>
    <name evidence="2" type="ORF">CYLTODRAFT_414065</name>
</gene>